<comment type="caution">
    <text evidence="3">The sequence shown here is derived from an EMBL/GenBank/DDBJ whole genome shotgun (WGS) entry which is preliminary data.</text>
</comment>
<organism evidence="3 4">
    <name type="scientific">Striga asiatica</name>
    <name type="common">Asiatic witchweed</name>
    <name type="synonym">Buchnera asiatica</name>
    <dbReference type="NCBI Taxonomy" id="4170"/>
    <lineage>
        <taxon>Eukaryota</taxon>
        <taxon>Viridiplantae</taxon>
        <taxon>Streptophyta</taxon>
        <taxon>Embryophyta</taxon>
        <taxon>Tracheophyta</taxon>
        <taxon>Spermatophyta</taxon>
        <taxon>Magnoliopsida</taxon>
        <taxon>eudicotyledons</taxon>
        <taxon>Gunneridae</taxon>
        <taxon>Pentapetalae</taxon>
        <taxon>asterids</taxon>
        <taxon>lamiids</taxon>
        <taxon>Lamiales</taxon>
        <taxon>Orobanchaceae</taxon>
        <taxon>Buchnereae</taxon>
        <taxon>Striga</taxon>
    </lineage>
</organism>
<accession>A0A5A7PJE0</accession>
<feature type="transmembrane region" description="Helical" evidence="2">
    <location>
        <begin position="46"/>
        <end position="69"/>
    </location>
</feature>
<evidence type="ECO:0000256" key="2">
    <source>
        <dbReference type="SAM" id="Phobius"/>
    </source>
</evidence>
<keyword evidence="4" id="KW-1185">Reference proteome</keyword>
<proteinExistence type="predicted"/>
<feature type="non-terminal residue" evidence="3">
    <location>
        <position position="229"/>
    </location>
</feature>
<dbReference type="Proteomes" id="UP000325081">
    <property type="component" value="Unassembled WGS sequence"/>
</dbReference>
<evidence type="ECO:0000256" key="1">
    <source>
        <dbReference type="PROSITE-ProRule" id="PRU00708"/>
    </source>
</evidence>
<reference evidence="4" key="1">
    <citation type="journal article" date="2019" name="Curr. Biol.">
        <title>Genome Sequence of Striga asiatica Provides Insight into the Evolution of Plant Parasitism.</title>
        <authorList>
            <person name="Yoshida S."/>
            <person name="Kim S."/>
            <person name="Wafula E.K."/>
            <person name="Tanskanen J."/>
            <person name="Kim Y.M."/>
            <person name="Honaas L."/>
            <person name="Yang Z."/>
            <person name="Spallek T."/>
            <person name="Conn C.E."/>
            <person name="Ichihashi Y."/>
            <person name="Cheong K."/>
            <person name="Cui S."/>
            <person name="Der J.P."/>
            <person name="Gundlach H."/>
            <person name="Jiao Y."/>
            <person name="Hori C."/>
            <person name="Ishida J.K."/>
            <person name="Kasahara H."/>
            <person name="Kiba T."/>
            <person name="Kim M.S."/>
            <person name="Koo N."/>
            <person name="Laohavisit A."/>
            <person name="Lee Y.H."/>
            <person name="Lumba S."/>
            <person name="McCourt P."/>
            <person name="Mortimer J.C."/>
            <person name="Mutuku J.M."/>
            <person name="Nomura T."/>
            <person name="Sasaki-Sekimoto Y."/>
            <person name="Seto Y."/>
            <person name="Wang Y."/>
            <person name="Wakatake T."/>
            <person name="Sakakibara H."/>
            <person name="Demura T."/>
            <person name="Yamaguchi S."/>
            <person name="Yoneyama K."/>
            <person name="Manabe R.I."/>
            <person name="Nelson D.C."/>
            <person name="Schulman A.H."/>
            <person name="Timko M.P."/>
            <person name="dePamphilis C.W."/>
            <person name="Choi D."/>
            <person name="Shirasu K."/>
        </authorList>
    </citation>
    <scope>NUCLEOTIDE SEQUENCE [LARGE SCALE GENOMIC DNA]</scope>
    <source>
        <strain evidence="4">cv. UVA1</strain>
    </source>
</reference>
<dbReference type="EMBL" id="BKCP01004627">
    <property type="protein sequence ID" value="GER32761.1"/>
    <property type="molecule type" value="Genomic_DNA"/>
</dbReference>
<dbReference type="InterPro" id="IPR002885">
    <property type="entry name" value="PPR_rpt"/>
</dbReference>
<dbReference type="PROSITE" id="PS51375">
    <property type="entry name" value="PPR"/>
    <property type="match status" value="1"/>
</dbReference>
<protein>
    <submittedName>
        <fullName evidence="3">Pentatricopeptide repeat (PPR) superfamily protein</fullName>
    </submittedName>
</protein>
<keyword evidence="2" id="KW-0472">Membrane</keyword>
<evidence type="ECO:0000313" key="4">
    <source>
        <dbReference type="Proteomes" id="UP000325081"/>
    </source>
</evidence>
<evidence type="ECO:0000313" key="3">
    <source>
        <dbReference type="EMBL" id="GER32761.1"/>
    </source>
</evidence>
<dbReference type="AlphaFoldDB" id="A0A5A7PJE0"/>
<dbReference type="NCBIfam" id="TIGR00756">
    <property type="entry name" value="PPR"/>
    <property type="match status" value="1"/>
</dbReference>
<keyword evidence="2" id="KW-0812">Transmembrane</keyword>
<name>A0A5A7PJE0_STRAF</name>
<gene>
    <name evidence="3" type="ORF">STAS_08842</name>
</gene>
<sequence>MGLFDVAEFRSRLRGIYWFYNDPKLTIPGNASRSSFTLKIFCFTFFAYYNFGYSAASEVICFALVVLLSDYCKRGDMGMVEALLNEMKSTGIEPDNPHGIVELRFQRISKNGYNLSPNGLWTIGFDIVISGSFGAHCWPFSSSVFWYVSACTVKCSLSLALVGTDELLVVVLWCQPSYDITVVNIRVGLDKHPSTLIFVKATLCFDNDVCWRRLLYDIQSKLLWIKLLV</sequence>
<keyword evidence="2" id="KW-1133">Transmembrane helix</keyword>
<feature type="repeat" description="PPR" evidence="1">
    <location>
        <begin position="60"/>
        <end position="94"/>
    </location>
</feature>